<dbReference type="InterPro" id="IPR003961">
    <property type="entry name" value="FN3_dom"/>
</dbReference>
<feature type="region of interest" description="Disordered" evidence="2">
    <location>
        <begin position="624"/>
        <end position="656"/>
    </location>
</feature>
<evidence type="ECO:0000256" key="3">
    <source>
        <dbReference type="SAM" id="Phobius"/>
    </source>
</evidence>
<keyword evidence="7" id="KW-1185">Reference proteome</keyword>
<dbReference type="OrthoDB" id="4062651at2759"/>
<comment type="caution">
    <text evidence="6">The sequence shown here is derived from an EMBL/GenBank/DDBJ whole genome shotgun (WGS) entry which is preliminary data.</text>
</comment>
<dbReference type="Pfam" id="PF13927">
    <property type="entry name" value="Ig_3"/>
    <property type="match status" value="1"/>
</dbReference>
<feature type="non-terminal residue" evidence="6">
    <location>
        <position position="1"/>
    </location>
</feature>
<proteinExistence type="predicted"/>
<dbReference type="PANTHER" id="PTHR14340:SF9">
    <property type="entry name" value="FIBRONECTIN TYPE-III DOMAIN-CONTAINING PROTEIN"/>
    <property type="match status" value="1"/>
</dbReference>
<dbReference type="AlphaFoldDB" id="A0A3M6U911"/>
<sequence length="656" mass="73463">TLIPKVMSSVAVAAKLKRHLSLLETKFTKEPPSTVSAGLGSSAIFSWDFSFGNLADWNDFEKIVWGETDKNDRILDNYITIWKSGSVEKNPKHDNSFKSRLSWAGNISQHGGLFDFIFKNVTKSDETRTYGCTAYVSGSDYRSGPIKLAVLCDHNPRKTYPTNEVCLRMILISDKPYINKTGTTDPLIKSWINHTTTLTCAVDANPSANFTWLKHGQPLLAGVNLTRGMSTLTLIPKTMGDFGLYSCKAENEKGSMVYNITVERLYSPGPPVINKFTSDVQSVNVSWDAPQDDTDGGIFDYKITILEENYRMIQQYHGIKQTFFNSQNLKQNRSYIVFLQARNIVGYGESANGTVRTLKADPPNPPDIKAISEVLALNITWHSSIEDSKIEILDYRIKVIDSITHRQENEYTGIRSTSLLIKNLGGNRTYIVFIQARNEAGYGQFANTSATTLLPEESTTTESSAAVTLRHTTYFPSEELSSSTVVSQTELPVITQELKGSSAERKSEKDTFAYLLPLWIILLAFAVPIIFFLSWKASKKITRCRGQKVTDFDGDCEQGNAFSLSKMEKLKERRISKHYETLIEDLEGHRNHGHCMEDESVIDNGNPVTDHQQIPGSIGTCDQTYEKPDSPGSKQDSIDLTKDDAKPFENFQMALK</sequence>
<feature type="domain" description="Ig-like" evidence="4">
    <location>
        <begin position="176"/>
        <end position="263"/>
    </location>
</feature>
<keyword evidence="1" id="KW-0393">Immunoglobulin domain</keyword>
<evidence type="ECO:0000259" key="5">
    <source>
        <dbReference type="PROSITE" id="PS50853"/>
    </source>
</evidence>
<dbReference type="SMART" id="SM00060">
    <property type="entry name" value="FN3"/>
    <property type="match status" value="2"/>
</dbReference>
<dbReference type="InterPro" id="IPR007110">
    <property type="entry name" value="Ig-like_dom"/>
</dbReference>
<dbReference type="Gene3D" id="2.60.40.10">
    <property type="entry name" value="Immunoglobulins"/>
    <property type="match status" value="4"/>
</dbReference>
<accession>A0A3M6U911</accession>
<feature type="domain" description="Fibronectin type-III" evidence="5">
    <location>
        <begin position="362"/>
        <end position="456"/>
    </location>
</feature>
<dbReference type="InterPro" id="IPR013783">
    <property type="entry name" value="Ig-like_fold"/>
</dbReference>
<dbReference type="SMART" id="SM00409">
    <property type="entry name" value="IG"/>
    <property type="match status" value="2"/>
</dbReference>
<dbReference type="InterPro" id="IPR003599">
    <property type="entry name" value="Ig_sub"/>
</dbReference>
<dbReference type="STRING" id="46731.A0A3M6U911"/>
<dbReference type="InterPro" id="IPR036179">
    <property type="entry name" value="Ig-like_dom_sf"/>
</dbReference>
<gene>
    <name evidence="6" type="ORF">pdam_00004821</name>
</gene>
<evidence type="ECO:0000259" key="4">
    <source>
        <dbReference type="PROSITE" id="PS50835"/>
    </source>
</evidence>
<evidence type="ECO:0000256" key="2">
    <source>
        <dbReference type="SAM" id="MobiDB-lite"/>
    </source>
</evidence>
<dbReference type="InterPro" id="IPR003598">
    <property type="entry name" value="Ig_sub2"/>
</dbReference>
<feature type="domain" description="Fibronectin type-III" evidence="5">
    <location>
        <begin position="267"/>
        <end position="361"/>
    </location>
</feature>
<dbReference type="PROSITE" id="PS50835">
    <property type="entry name" value="IG_LIKE"/>
    <property type="match status" value="1"/>
</dbReference>
<dbReference type="Pfam" id="PF00041">
    <property type="entry name" value="fn3"/>
    <property type="match status" value="2"/>
</dbReference>
<dbReference type="InterPro" id="IPR036116">
    <property type="entry name" value="FN3_sf"/>
</dbReference>
<protein>
    <submittedName>
        <fullName evidence="6">Uncharacterized protein</fullName>
    </submittedName>
</protein>
<organism evidence="6 7">
    <name type="scientific">Pocillopora damicornis</name>
    <name type="common">Cauliflower coral</name>
    <name type="synonym">Millepora damicornis</name>
    <dbReference type="NCBI Taxonomy" id="46731"/>
    <lineage>
        <taxon>Eukaryota</taxon>
        <taxon>Metazoa</taxon>
        <taxon>Cnidaria</taxon>
        <taxon>Anthozoa</taxon>
        <taxon>Hexacorallia</taxon>
        <taxon>Scleractinia</taxon>
        <taxon>Astrocoeniina</taxon>
        <taxon>Pocilloporidae</taxon>
        <taxon>Pocillopora</taxon>
    </lineage>
</organism>
<dbReference type="CDD" id="cd00063">
    <property type="entry name" value="FN3"/>
    <property type="match status" value="2"/>
</dbReference>
<keyword evidence="3" id="KW-0812">Transmembrane</keyword>
<dbReference type="SMART" id="SM00408">
    <property type="entry name" value="IGc2"/>
    <property type="match status" value="1"/>
</dbReference>
<feature type="compositionally biased region" description="Basic and acidic residues" evidence="2">
    <location>
        <begin position="636"/>
        <end position="647"/>
    </location>
</feature>
<dbReference type="SUPFAM" id="SSF49265">
    <property type="entry name" value="Fibronectin type III"/>
    <property type="match status" value="1"/>
</dbReference>
<evidence type="ECO:0000313" key="7">
    <source>
        <dbReference type="Proteomes" id="UP000275408"/>
    </source>
</evidence>
<dbReference type="PANTHER" id="PTHR14340">
    <property type="entry name" value="MICROFIBRIL-ASSOCIATED GLYCOPROTEIN 3"/>
    <property type="match status" value="1"/>
</dbReference>
<reference evidence="6 7" key="1">
    <citation type="journal article" date="2018" name="Sci. Rep.">
        <title>Comparative analysis of the Pocillopora damicornis genome highlights role of immune system in coral evolution.</title>
        <authorList>
            <person name="Cunning R."/>
            <person name="Bay R.A."/>
            <person name="Gillette P."/>
            <person name="Baker A.C."/>
            <person name="Traylor-Knowles N."/>
        </authorList>
    </citation>
    <scope>NUCLEOTIDE SEQUENCE [LARGE SCALE GENOMIC DNA]</scope>
    <source>
        <strain evidence="6">RSMAS</strain>
        <tissue evidence="6">Whole animal</tissue>
    </source>
</reference>
<name>A0A3M6U911_POCDA</name>
<dbReference type="EMBL" id="RCHS01002005">
    <property type="protein sequence ID" value="RMX50170.1"/>
    <property type="molecule type" value="Genomic_DNA"/>
</dbReference>
<dbReference type="PROSITE" id="PS50853">
    <property type="entry name" value="FN3"/>
    <property type="match status" value="2"/>
</dbReference>
<feature type="transmembrane region" description="Helical" evidence="3">
    <location>
        <begin position="512"/>
        <end position="535"/>
    </location>
</feature>
<keyword evidence="3" id="KW-1133">Transmembrane helix</keyword>
<dbReference type="CDD" id="cd00096">
    <property type="entry name" value="Ig"/>
    <property type="match status" value="1"/>
</dbReference>
<evidence type="ECO:0000256" key="1">
    <source>
        <dbReference type="ARBA" id="ARBA00023319"/>
    </source>
</evidence>
<dbReference type="Proteomes" id="UP000275408">
    <property type="component" value="Unassembled WGS sequence"/>
</dbReference>
<evidence type="ECO:0000313" key="6">
    <source>
        <dbReference type="EMBL" id="RMX50170.1"/>
    </source>
</evidence>
<keyword evidence="3" id="KW-0472">Membrane</keyword>
<dbReference type="SUPFAM" id="SSF48726">
    <property type="entry name" value="Immunoglobulin"/>
    <property type="match status" value="1"/>
</dbReference>